<organism evidence="2 3">
    <name type="scientific">Maritimibacter alkaliphilus HTCC2654</name>
    <dbReference type="NCBI Taxonomy" id="314271"/>
    <lineage>
        <taxon>Bacteria</taxon>
        <taxon>Pseudomonadati</taxon>
        <taxon>Pseudomonadota</taxon>
        <taxon>Alphaproteobacteria</taxon>
        <taxon>Rhodobacterales</taxon>
        <taxon>Roseobacteraceae</taxon>
        <taxon>Maritimibacter</taxon>
    </lineage>
</organism>
<name>A3VGR2_9RHOB</name>
<dbReference type="EMBL" id="AAMT01000008">
    <property type="protein sequence ID" value="EAQ12467.1"/>
    <property type="molecule type" value="Genomic_DNA"/>
</dbReference>
<dbReference type="HOGENOM" id="CLU_3119538_0_0_5"/>
<evidence type="ECO:0000313" key="3">
    <source>
        <dbReference type="Proteomes" id="UP000002931"/>
    </source>
</evidence>
<keyword evidence="1" id="KW-0472">Membrane</keyword>
<sequence length="50" mass="5494">MRNFGPLPSQRHCSSVRGEMCQRVASWVCVSFAILAFPDLVAGRVIAICL</sequence>
<evidence type="ECO:0000313" key="2">
    <source>
        <dbReference type="EMBL" id="EAQ12467.1"/>
    </source>
</evidence>
<protein>
    <submittedName>
        <fullName evidence="2">Uncharacterized protein</fullName>
    </submittedName>
</protein>
<feature type="transmembrane region" description="Helical" evidence="1">
    <location>
        <begin position="24"/>
        <end position="47"/>
    </location>
</feature>
<gene>
    <name evidence="2" type="ORF">RB2654_14315</name>
</gene>
<dbReference type="Proteomes" id="UP000002931">
    <property type="component" value="Unassembled WGS sequence"/>
</dbReference>
<reference evidence="2 3" key="1">
    <citation type="journal article" date="2010" name="J. Bacteriol.">
        <title>Genome sequences of Pelagibaca bermudensis HTCC2601T and Maritimibacter alkaliphilus HTCC2654T, the type strains of two marine Roseobacter genera.</title>
        <authorList>
            <person name="Thrash J.C."/>
            <person name="Cho J.C."/>
            <person name="Ferriera S."/>
            <person name="Johnson J."/>
            <person name="Vergin K.L."/>
            <person name="Giovannoni S.J."/>
        </authorList>
    </citation>
    <scope>NUCLEOTIDE SEQUENCE [LARGE SCALE GENOMIC DNA]</scope>
    <source>
        <strain evidence="2 3">HTCC2654</strain>
    </source>
</reference>
<dbReference type="AlphaFoldDB" id="A3VGR2"/>
<keyword evidence="1" id="KW-1133">Transmembrane helix</keyword>
<keyword evidence="3" id="KW-1185">Reference proteome</keyword>
<keyword evidence="1" id="KW-0812">Transmembrane</keyword>
<accession>A3VGR2</accession>
<comment type="caution">
    <text evidence="2">The sequence shown here is derived from an EMBL/GenBank/DDBJ whole genome shotgun (WGS) entry which is preliminary data.</text>
</comment>
<evidence type="ECO:0000256" key="1">
    <source>
        <dbReference type="SAM" id="Phobius"/>
    </source>
</evidence>
<proteinExistence type="predicted"/>